<proteinExistence type="predicted"/>
<accession>A0A392UIQ3</accession>
<keyword evidence="2" id="KW-1185">Reference proteome</keyword>
<comment type="caution">
    <text evidence="1">The sequence shown here is derived from an EMBL/GenBank/DDBJ whole genome shotgun (WGS) entry which is preliminary data.</text>
</comment>
<reference evidence="1 2" key="1">
    <citation type="journal article" date="2018" name="Front. Plant Sci.">
        <title>Red Clover (Trifolium pratense) and Zigzag Clover (T. medium) - A Picture of Genomic Similarities and Differences.</title>
        <authorList>
            <person name="Dluhosova J."/>
            <person name="Istvanek J."/>
            <person name="Nedelnik J."/>
            <person name="Repkova J."/>
        </authorList>
    </citation>
    <scope>NUCLEOTIDE SEQUENCE [LARGE SCALE GENOMIC DNA]</scope>
    <source>
        <strain evidence="2">cv. 10/8</strain>
        <tissue evidence="1">Leaf</tissue>
    </source>
</reference>
<evidence type="ECO:0000313" key="1">
    <source>
        <dbReference type="EMBL" id="MCI72504.1"/>
    </source>
</evidence>
<sequence length="39" mass="4218">ANTGRAAIKQALEAKNADLLFLKTEMATSYLKGFDFVVA</sequence>
<organism evidence="1 2">
    <name type="scientific">Trifolium medium</name>
    <dbReference type="NCBI Taxonomy" id="97028"/>
    <lineage>
        <taxon>Eukaryota</taxon>
        <taxon>Viridiplantae</taxon>
        <taxon>Streptophyta</taxon>
        <taxon>Embryophyta</taxon>
        <taxon>Tracheophyta</taxon>
        <taxon>Spermatophyta</taxon>
        <taxon>Magnoliopsida</taxon>
        <taxon>eudicotyledons</taxon>
        <taxon>Gunneridae</taxon>
        <taxon>Pentapetalae</taxon>
        <taxon>rosids</taxon>
        <taxon>fabids</taxon>
        <taxon>Fabales</taxon>
        <taxon>Fabaceae</taxon>
        <taxon>Papilionoideae</taxon>
        <taxon>50 kb inversion clade</taxon>
        <taxon>NPAAA clade</taxon>
        <taxon>Hologalegina</taxon>
        <taxon>IRL clade</taxon>
        <taxon>Trifolieae</taxon>
        <taxon>Trifolium</taxon>
    </lineage>
</organism>
<feature type="non-terminal residue" evidence="1">
    <location>
        <position position="1"/>
    </location>
</feature>
<name>A0A392UIQ3_9FABA</name>
<protein>
    <submittedName>
        <fullName evidence="1">Uncharacterized protein</fullName>
    </submittedName>
</protein>
<dbReference type="Proteomes" id="UP000265520">
    <property type="component" value="Unassembled WGS sequence"/>
</dbReference>
<evidence type="ECO:0000313" key="2">
    <source>
        <dbReference type="Proteomes" id="UP000265520"/>
    </source>
</evidence>
<dbReference type="AlphaFoldDB" id="A0A392UIQ3"/>
<dbReference type="EMBL" id="LXQA010819426">
    <property type="protein sequence ID" value="MCI72504.1"/>
    <property type="molecule type" value="Genomic_DNA"/>
</dbReference>